<dbReference type="EMBL" id="CP022355">
    <property type="protein sequence ID" value="ASK77856.1"/>
    <property type="molecule type" value="Genomic_DNA"/>
</dbReference>
<keyword evidence="11" id="KW-1185">Reference proteome</keyword>
<dbReference type="KEGG" id="pmai:CF386_01690"/>
<dbReference type="InterPro" id="IPR029063">
    <property type="entry name" value="SAM-dependent_MTases_sf"/>
</dbReference>
<evidence type="ECO:0000256" key="9">
    <source>
        <dbReference type="NCBIfam" id="TIGR00080"/>
    </source>
</evidence>
<evidence type="ECO:0000256" key="1">
    <source>
        <dbReference type="ARBA" id="ARBA00004496"/>
    </source>
</evidence>
<keyword evidence="6 10" id="KW-0489">Methyltransferase</keyword>
<dbReference type="Gene3D" id="3.40.50.150">
    <property type="entry name" value="Vaccinia Virus protein VP39"/>
    <property type="match status" value="1"/>
</dbReference>
<proteinExistence type="inferred from homology"/>
<dbReference type="PROSITE" id="PS01279">
    <property type="entry name" value="PCMT"/>
    <property type="match status" value="1"/>
</dbReference>
<dbReference type="InterPro" id="IPR000682">
    <property type="entry name" value="PCMT"/>
</dbReference>
<comment type="subcellular location">
    <subcellularLocation>
        <location evidence="1">Cytoplasm</location>
    </subcellularLocation>
</comment>
<dbReference type="GO" id="GO:0032259">
    <property type="term" value="P:methylation"/>
    <property type="evidence" value="ECO:0007669"/>
    <property type="project" value="UniProtKB-KW"/>
</dbReference>
<gene>
    <name evidence="10" type="ORF">CF386_01690</name>
</gene>
<evidence type="ECO:0000313" key="10">
    <source>
        <dbReference type="EMBL" id="ASK77856.1"/>
    </source>
</evidence>
<evidence type="ECO:0000256" key="2">
    <source>
        <dbReference type="ARBA" id="ARBA00005369"/>
    </source>
</evidence>
<dbReference type="SUPFAM" id="SSF53335">
    <property type="entry name" value="S-adenosyl-L-methionine-dependent methyltransferases"/>
    <property type="match status" value="1"/>
</dbReference>
<dbReference type="GO" id="GO:0005737">
    <property type="term" value="C:cytoplasm"/>
    <property type="evidence" value="ECO:0007669"/>
    <property type="project" value="UniProtKB-SubCell"/>
</dbReference>
<reference evidence="10 11" key="1">
    <citation type="journal article" date="2016" name="Int. J. Syst. Evol. Microbiol.">
        <title>Paraphotobacterium marinum gen. nov., sp. nov., a member of the family Vibrionaceae, isolated from surface seawater.</title>
        <authorList>
            <person name="Huang Z."/>
            <person name="Dong C."/>
            <person name="Shao Z."/>
        </authorList>
    </citation>
    <scope>NUCLEOTIDE SEQUENCE [LARGE SCALE GENOMIC DNA]</scope>
    <source>
        <strain evidence="10 11">NSCS20N07D</strain>
    </source>
</reference>
<dbReference type="AlphaFoldDB" id="A0A220VCA9"/>
<evidence type="ECO:0000256" key="7">
    <source>
        <dbReference type="ARBA" id="ARBA00022679"/>
    </source>
</evidence>
<dbReference type="NCBIfam" id="NF001453">
    <property type="entry name" value="PRK00312.1"/>
    <property type="match status" value="1"/>
</dbReference>
<keyword evidence="7 10" id="KW-0808">Transferase</keyword>
<evidence type="ECO:0000256" key="4">
    <source>
        <dbReference type="ARBA" id="ARBA00013346"/>
    </source>
</evidence>
<evidence type="ECO:0000256" key="6">
    <source>
        <dbReference type="ARBA" id="ARBA00022603"/>
    </source>
</evidence>
<sequence length="209" mass="23769">MNNNFQDYRKLIEFLKSKGDFNQELLDAMYNTPRIDYVDEAFSHLVNFNDALPIGYGQTISQPYIVLRMLQLLNLNEKKIVLEIGTGSGFQTSVLSKLVSHVYSLERIKALQLNAKRVMRLHNISNVTCKHSDGFYGWESKAPYDAIIFSAAISEKPLHLIKQLKLNGKLIAPIGDKKQQLIMYIKKNGSVTEKVFENVNFVPLLTGLC</sequence>
<keyword evidence="5" id="KW-0963">Cytoplasm</keyword>
<organism evidence="10 11">
    <name type="scientific">Paraphotobacterium marinum</name>
    <dbReference type="NCBI Taxonomy" id="1755811"/>
    <lineage>
        <taxon>Bacteria</taxon>
        <taxon>Pseudomonadati</taxon>
        <taxon>Pseudomonadota</taxon>
        <taxon>Gammaproteobacteria</taxon>
        <taxon>Vibrionales</taxon>
        <taxon>Vibrionaceae</taxon>
        <taxon>Paraphotobacterium</taxon>
    </lineage>
</organism>
<keyword evidence="8" id="KW-0949">S-adenosyl-L-methionine</keyword>
<comment type="similarity">
    <text evidence="2">Belongs to the methyltransferase superfamily. L-isoaspartyl/D-aspartyl protein methyltransferase family.</text>
</comment>
<dbReference type="GO" id="GO:0004719">
    <property type="term" value="F:protein-L-isoaspartate (D-aspartate) O-methyltransferase activity"/>
    <property type="evidence" value="ECO:0007669"/>
    <property type="project" value="UniProtKB-UniRule"/>
</dbReference>
<dbReference type="OrthoDB" id="9810066at2"/>
<dbReference type="NCBIfam" id="TIGR00080">
    <property type="entry name" value="pimt"/>
    <property type="match status" value="1"/>
</dbReference>
<dbReference type="CDD" id="cd02440">
    <property type="entry name" value="AdoMet_MTases"/>
    <property type="match status" value="1"/>
</dbReference>
<evidence type="ECO:0000256" key="8">
    <source>
        <dbReference type="ARBA" id="ARBA00022691"/>
    </source>
</evidence>
<dbReference type="PANTHER" id="PTHR11579">
    <property type="entry name" value="PROTEIN-L-ISOASPARTATE O-METHYLTRANSFERASE"/>
    <property type="match status" value="1"/>
</dbReference>
<evidence type="ECO:0000313" key="11">
    <source>
        <dbReference type="Proteomes" id="UP000242175"/>
    </source>
</evidence>
<dbReference type="GO" id="GO:0030091">
    <property type="term" value="P:protein repair"/>
    <property type="evidence" value="ECO:0007669"/>
    <property type="project" value="UniProtKB-UniRule"/>
</dbReference>
<dbReference type="EC" id="2.1.1.77" evidence="3 9"/>
<dbReference type="PANTHER" id="PTHR11579:SF0">
    <property type="entry name" value="PROTEIN-L-ISOASPARTATE(D-ASPARTATE) O-METHYLTRANSFERASE"/>
    <property type="match status" value="1"/>
</dbReference>
<dbReference type="Pfam" id="PF01135">
    <property type="entry name" value="PCMT"/>
    <property type="match status" value="1"/>
</dbReference>
<dbReference type="Proteomes" id="UP000242175">
    <property type="component" value="Chromosome large"/>
</dbReference>
<name>A0A220VCA9_9GAMM</name>
<evidence type="ECO:0000256" key="5">
    <source>
        <dbReference type="ARBA" id="ARBA00022490"/>
    </source>
</evidence>
<accession>A0A220VCA9</accession>
<protein>
    <recommendedName>
        <fullName evidence="4 9">Protein-L-isoaspartate O-methyltransferase</fullName>
        <ecNumber evidence="3 9">2.1.1.77</ecNumber>
    </recommendedName>
</protein>
<dbReference type="FunFam" id="3.40.50.150:FF:000010">
    <property type="entry name" value="Protein-L-isoaspartate O-methyltransferase"/>
    <property type="match status" value="1"/>
</dbReference>
<evidence type="ECO:0000256" key="3">
    <source>
        <dbReference type="ARBA" id="ARBA00011890"/>
    </source>
</evidence>
<dbReference type="RefSeq" id="WP_089072766.1">
    <property type="nucleotide sequence ID" value="NZ_CBCSAM010000005.1"/>
</dbReference>